<reference evidence="6" key="1">
    <citation type="submission" date="2019-11" db="EMBL/GenBank/DDBJ databases">
        <title>Microbial mats filling the niche in hypersaline microbial mats.</title>
        <authorList>
            <person name="Wong H.L."/>
            <person name="Macleod F.I."/>
            <person name="White R.A. III"/>
            <person name="Burns B.P."/>
        </authorList>
    </citation>
    <scope>NUCLEOTIDE SEQUENCE</scope>
    <source>
        <strain evidence="6">Rbin_158</strain>
    </source>
</reference>
<sequence length="193" mass="22072">MEELTARQQEIIEVAIRLIAEGGIQNLTMKKLAHRIGISEPAIYRHFQSKIEILHSMLIQFKHRSESLLERAHSFEGSARTTLEKIFLDHAGQFIQHPHMAAVVFSEEAFQDHSRLSQEVFTVMNNAHESLMVIIERGQRAGEIRDDVASEHLALMILGVLRLTVKRWRLSANSFDLAEEIRAVWKSLDAVLV</sequence>
<dbReference type="AlphaFoldDB" id="A0A9D5Q4R5"/>
<dbReference type="InterPro" id="IPR001647">
    <property type="entry name" value="HTH_TetR"/>
</dbReference>
<dbReference type="InterPro" id="IPR023772">
    <property type="entry name" value="DNA-bd_HTH_TetR-type_CS"/>
</dbReference>
<accession>A0A9D5Q4R5</accession>
<dbReference type="Proteomes" id="UP000649604">
    <property type="component" value="Unassembled WGS sequence"/>
</dbReference>
<evidence type="ECO:0000313" key="7">
    <source>
        <dbReference type="Proteomes" id="UP000649604"/>
    </source>
</evidence>
<protein>
    <submittedName>
        <fullName evidence="6">TetR family transcriptional regulator</fullName>
    </submittedName>
</protein>
<dbReference type="PROSITE" id="PS50977">
    <property type="entry name" value="HTH_TETR_2"/>
    <property type="match status" value="1"/>
</dbReference>
<dbReference type="Gene3D" id="1.10.357.10">
    <property type="entry name" value="Tetracycline Repressor, domain 2"/>
    <property type="match status" value="1"/>
</dbReference>
<feature type="domain" description="HTH tetR-type" evidence="5">
    <location>
        <begin position="5"/>
        <end position="65"/>
    </location>
</feature>
<dbReference type="PROSITE" id="PS01081">
    <property type="entry name" value="HTH_TETR_1"/>
    <property type="match status" value="1"/>
</dbReference>
<dbReference type="SUPFAM" id="SSF46689">
    <property type="entry name" value="Homeodomain-like"/>
    <property type="match status" value="1"/>
</dbReference>
<evidence type="ECO:0000256" key="4">
    <source>
        <dbReference type="PROSITE-ProRule" id="PRU00335"/>
    </source>
</evidence>
<evidence type="ECO:0000256" key="2">
    <source>
        <dbReference type="ARBA" id="ARBA00023125"/>
    </source>
</evidence>
<dbReference type="PANTHER" id="PTHR30055:SF240">
    <property type="entry name" value="HTH-TYPE TRANSCRIPTIONAL REGULATOR ACRR"/>
    <property type="match status" value="1"/>
</dbReference>
<evidence type="ECO:0000259" key="5">
    <source>
        <dbReference type="PROSITE" id="PS50977"/>
    </source>
</evidence>
<dbReference type="GO" id="GO:0000976">
    <property type="term" value="F:transcription cis-regulatory region binding"/>
    <property type="evidence" value="ECO:0007669"/>
    <property type="project" value="TreeGrafter"/>
</dbReference>
<dbReference type="InterPro" id="IPR050109">
    <property type="entry name" value="HTH-type_TetR-like_transc_reg"/>
</dbReference>
<dbReference type="EMBL" id="WJJP01000037">
    <property type="protein sequence ID" value="MBD3323191.1"/>
    <property type="molecule type" value="Genomic_DNA"/>
</dbReference>
<dbReference type="SUPFAM" id="SSF48498">
    <property type="entry name" value="Tetracyclin repressor-like, C-terminal domain"/>
    <property type="match status" value="1"/>
</dbReference>
<keyword evidence="1" id="KW-0805">Transcription regulation</keyword>
<gene>
    <name evidence="6" type="ORF">GF339_01320</name>
</gene>
<dbReference type="GO" id="GO:0003700">
    <property type="term" value="F:DNA-binding transcription factor activity"/>
    <property type="evidence" value="ECO:0007669"/>
    <property type="project" value="TreeGrafter"/>
</dbReference>
<name>A0A9D5Q4R5_9BACT</name>
<dbReference type="InterPro" id="IPR013570">
    <property type="entry name" value="Tscrpt_reg_YsiA_C"/>
</dbReference>
<keyword evidence="3" id="KW-0804">Transcription</keyword>
<keyword evidence="2 4" id="KW-0238">DNA-binding</keyword>
<dbReference type="Pfam" id="PF00440">
    <property type="entry name" value="TetR_N"/>
    <property type="match status" value="1"/>
</dbReference>
<dbReference type="InterPro" id="IPR036271">
    <property type="entry name" value="Tet_transcr_reg_TetR-rel_C_sf"/>
</dbReference>
<proteinExistence type="predicted"/>
<organism evidence="6 7">
    <name type="scientific">candidate division KSB3 bacterium</name>
    <dbReference type="NCBI Taxonomy" id="2044937"/>
    <lineage>
        <taxon>Bacteria</taxon>
        <taxon>candidate division KSB3</taxon>
    </lineage>
</organism>
<evidence type="ECO:0000256" key="3">
    <source>
        <dbReference type="ARBA" id="ARBA00023163"/>
    </source>
</evidence>
<dbReference type="InterPro" id="IPR009057">
    <property type="entry name" value="Homeodomain-like_sf"/>
</dbReference>
<evidence type="ECO:0000256" key="1">
    <source>
        <dbReference type="ARBA" id="ARBA00023015"/>
    </source>
</evidence>
<evidence type="ECO:0000313" key="6">
    <source>
        <dbReference type="EMBL" id="MBD3323191.1"/>
    </source>
</evidence>
<dbReference type="PRINTS" id="PR00455">
    <property type="entry name" value="HTHTETR"/>
</dbReference>
<dbReference type="PANTHER" id="PTHR30055">
    <property type="entry name" value="HTH-TYPE TRANSCRIPTIONAL REGULATOR RUTR"/>
    <property type="match status" value="1"/>
</dbReference>
<feature type="DNA-binding region" description="H-T-H motif" evidence="4">
    <location>
        <begin position="28"/>
        <end position="47"/>
    </location>
</feature>
<comment type="caution">
    <text evidence="6">The sequence shown here is derived from an EMBL/GenBank/DDBJ whole genome shotgun (WGS) entry which is preliminary data.</text>
</comment>
<dbReference type="Pfam" id="PF08359">
    <property type="entry name" value="TetR_C_4"/>
    <property type="match status" value="1"/>
</dbReference>